<dbReference type="SUPFAM" id="SSF56601">
    <property type="entry name" value="beta-lactamase/transpeptidase-like"/>
    <property type="match status" value="1"/>
</dbReference>
<proteinExistence type="predicted"/>
<dbReference type="Pfam" id="PF13516">
    <property type="entry name" value="LRR_6"/>
    <property type="match status" value="3"/>
</dbReference>
<dbReference type="GO" id="GO:0008757">
    <property type="term" value="F:S-adenosylmethionine-dependent methyltransferase activity"/>
    <property type="evidence" value="ECO:0007669"/>
    <property type="project" value="InterPro"/>
</dbReference>
<dbReference type="SMART" id="SM00368">
    <property type="entry name" value="LRR_RI"/>
    <property type="match status" value="8"/>
</dbReference>
<dbReference type="PANTHER" id="PTHR43036:SF2">
    <property type="entry name" value="OS04G0481300 PROTEIN"/>
    <property type="match status" value="1"/>
</dbReference>
<dbReference type="OrthoDB" id="2013972at2759"/>
<feature type="domain" description="Beta-lactamase-related" evidence="2">
    <location>
        <begin position="1486"/>
        <end position="1640"/>
    </location>
</feature>
<dbReference type="SUPFAM" id="SSF52047">
    <property type="entry name" value="RNI-like"/>
    <property type="match status" value="3"/>
</dbReference>
<dbReference type="Gene3D" id="3.80.10.10">
    <property type="entry name" value="Ribonuclease Inhibitor"/>
    <property type="match status" value="4"/>
</dbReference>
<organism evidence="4 5">
    <name type="scientific">Symbiodinium microadriaticum</name>
    <name type="common">Dinoflagellate</name>
    <name type="synonym">Zooxanthella microadriatica</name>
    <dbReference type="NCBI Taxonomy" id="2951"/>
    <lineage>
        <taxon>Eukaryota</taxon>
        <taxon>Sar</taxon>
        <taxon>Alveolata</taxon>
        <taxon>Dinophyceae</taxon>
        <taxon>Suessiales</taxon>
        <taxon>Symbiodiniaceae</taxon>
        <taxon>Symbiodinium</taxon>
    </lineage>
</organism>
<feature type="compositionally biased region" description="Polar residues" evidence="1">
    <location>
        <begin position="1"/>
        <end position="16"/>
    </location>
</feature>
<dbReference type="InterPro" id="IPR012338">
    <property type="entry name" value="Beta-lactam/transpept-like"/>
</dbReference>
<dbReference type="InterPro" id="IPR029063">
    <property type="entry name" value="SAM-dependent_MTases_sf"/>
</dbReference>
<dbReference type="CDD" id="cd02440">
    <property type="entry name" value="AdoMet_MTases"/>
    <property type="match status" value="1"/>
</dbReference>
<dbReference type="InterPro" id="IPR013216">
    <property type="entry name" value="Methyltransf_11"/>
</dbReference>
<dbReference type="InterPro" id="IPR001611">
    <property type="entry name" value="Leu-rich_rpt"/>
</dbReference>
<evidence type="ECO:0000313" key="4">
    <source>
        <dbReference type="EMBL" id="OLP89279.1"/>
    </source>
</evidence>
<feature type="region of interest" description="Disordered" evidence="1">
    <location>
        <begin position="2546"/>
        <end position="2569"/>
    </location>
</feature>
<sequence length="2569" mass="281339">MFDATGGSSHCNTLPAMNQAEDDAEFMPSQRRRGRNELQDSGFMSDKSSYRGPSTAASHPAEMSSGLNLSFGFTPMQFEKIDLRGNHKPGPGREGMGLSEHAIESLVLSVDNITHLDLRGNRLNAAFGWKLIKAMKKKYLNLEFCNGIPLRALRMNSIQVLDLSPRASHVGMPWAEDSKEAAVEFANRGMYGIEVVGAIFLAHFLRLNTSLISFNFRLNHVEKDGAKALAQSLLGNAQTLLQTVNTMGPTKMKPGINFSHFKTGQLTMVDLSKRGMDDDDFVFLEEWLRRYDCVTDLNISWNFMSRDGIRKLTRHIKETKVLTKLNCVGLPVTQEGSALLARAVIENHTLVQVALPLGHCHDTPERQQMLQQLGVGLASHPSLQSFACTRTPNLEYASLRDAKENKVRAFPPERSSGWPRAQMAVYMWLLSASKAELDRFTLGPSAKPKVEYPKEACQGANPDLIPASLGMLHSAGHMLRQVSIALPLGYGLRSMELLRVLTVCTSLASLKVLGFASAVLKDTQLPPEWASIGSAPRWLFEDRLQRRRIHWQALHGLLSALPHLEQFNDLALGGPNMRESPELTCLLLMQCLEGVATELTDGGGSGEALLKASLQAEADVDAFCDVLRILSRTPLLIDLNFSDKRAETDGTPDELFYLIPRIGVYHVDDAFRAQLRQLYKVLIPAGGQVLDLCSQHDSHLPTDVNYELTVHGMNQLELLANTRAASRFTRNFNSDPTLPEFEDDTFDAVLMAVSIQYMQNPVRLISEVRRVLRPGGTFIVSFSNRMFFTKAVEVWRSQKTMRGLADLVMGYFSEAGFTDVQAANRVRGVSDTDWLRVGLSRLVPFFSILFGGDPFIAVVGIKEPGRDLSGLDGVKAQQARLGPHLSSHAEGVPRFVHAISLRNNVVSEALLQGLDCSAALREFGFENISAVLPALFAAMCGREKPLPVERIRVEPKWITSRFARKRFKKRQHSWLDGIQAALIRSDRFVELVSAGTAISRAEIEGMAPKDFVDALTGVALEEPFPVEAERLHPPQIQVLCFPSRRAYKDPPEDPSQNLYLPLPMDDEARGELQLQKVSLLMCGLRNKMLQARPDEWPESSKPLWLGQGSHLRFVRPGDELDAPRFADEEGDEDMSAPTRFHWRPDLRLGSSRACARIAEELDPREPTFADNLLHESLRSLLHEDSPVQDLDLRGNGLTREDANLLLDLVCNHRNLVRLNQLPVMEDEAATCKVLHIDGIGIVEPAKRQAGDDDPYGDEDEEDPVDEAYAKEVFETSFARMDDGDTRGIMRMRIHASSVPVLVQLAFVAFAWAAQVVDGTLAWDGLRDGLKAWQSFEFDSSFTFEVANGSHVLFRYPGGDVGDLRPLQPSETIEKYGIDIRIHGQKSDLLRQVSVPAVLAILDGKDPAKAAGPGSVSRSELLSRGGGLTLPALVSLVKGHSSAGGWQLLQDGLDAWASLGWDKDFSFNVGSAKGPLYTYTKGTTGMNKRLRGASLSKWPAALAIAGLVADGTLSFDDKANKYLAWWSTDSEDPRSRITLRDLMTFQSGYTKDPKLLCSFNPWADFLSCARRLYETAKLTSPPGETWAYISIHLQLAAAMAVAASGLRPDKLFQKYLYDPLGMNGTTWTPARNPQFAFGITTTGSDFEKMLQKLLSYEFLGREVLSEMEKDWSAPPVSPCGDGWFGHYGMGHWFDCMGYASGHDEGSSAALSAVCLKESIQAGPGAYGYFPLIDRQRGFYMQIVLAEDSRCRSEIPEYLRIITKPVVDALVLHEPISNERLLQSSVVSKQHGLSFLRRSLPRLIRSMMKDFVSHLCNRHALPTYSDGYLFLQLVTPNSFPELREVTLRRLEIPHDSTLAHLTDALLNLRSVEVLRISDLRLSSRGASLLLQAVAELAPRLVSLNGLPLSRLVQLKDHPEGGAPLELSDSIEWNDFTLGVMARLALWSVVAFAGGAGGAGLADLKLEGHSLTDVGLRGLCAMLRHFAGQGASRSGGLVNLTKIDLSGNLQITDATVADLCHTLKTPYLSGALRGGLCELNLRGCLRLKTRSAYELLNFMQHSREGGATGSSLRMVNGVDMEALQAIPRSAGGGSSRQTAPPMLLRNFLDASLQASGGKVTSLASMSECDIHFFAGVMHHFQTIPYCHVHIVVSPYLLTATSGSSEFWGRPAHQAGAPCSNDSPFPPPVEGGKVAAVAARLQAHIDSTCRLFEACPILAELRVSMVPSVPGCEDLLASAGHDVLITPAGNPTGSGQSAMDSFGFMKQRLQDKAARRRKAKQKQGQPGGTGPPKALYVNNINRQRLHCCYRTLYGKDDAELTHHDVMPPDQLAAISLPGEVDVSGFFAVAASVDLQHLDLGPAHITKLPELTELPALTHVNLNYNHLGDAGTELLFRALVDTGSSVEHVALVSNDIGDEGASIIAASLGNLPRLTSIELCDNFIQERGSIAIAEAIGGVAPPEEGDDIEAVSNVPLPVLSVDLRGNRSRELGARRWAEVVCNHPDLKFLNLAQNELGLLTKEIFLDLVCAAVTSASLSVLDLQDNFPAAGLGSSDMGPPPPEVSEVADPAPAAY</sequence>
<comment type="caution">
    <text evidence="4">The sequence shown here is derived from an EMBL/GenBank/DDBJ whole genome shotgun (WGS) entry which is preliminary data.</text>
</comment>
<protein>
    <submittedName>
        <fullName evidence="4">RAN GTPase-activating protein 1</fullName>
    </submittedName>
</protein>
<dbReference type="SUPFAM" id="SSF53335">
    <property type="entry name" value="S-adenosyl-L-methionine-dependent methyltransferases"/>
    <property type="match status" value="1"/>
</dbReference>
<evidence type="ECO:0000256" key="1">
    <source>
        <dbReference type="SAM" id="MobiDB-lite"/>
    </source>
</evidence>
<reference evidence="4 5" key="1">
    <citation type="submission" date="2016-02" db="EMBL/GenBank/DDBJ databases">
        <title>Genome analysis of coral dinoflagellate symbionts highlights evolutionary adaptations to a symbiotic lifestyle.</title>
        <authorList>
            <person name="Aranda M."/>
            <person name="Li Y."/>
            <person name="Liew Y.J."/>
            <person name="Baumgarten S."/>
            <person name="Simakov O."/>
            <person name="Wilson M."/>
            <person name="Piel J."/>
            <person name="Ashoor H."/>
            <person name="Bougouffa S."/>
            <person name="Bajic V.B."/>
            <person name="Ryu T."/>
            <person name="Ravasi T."/>
            <person name="Bayer T."/>
            <person name="Micklem G."/>
            <person name="Kim H."/>
            <person name="Bhak J."/>
            <person name="Lajeunesse T.C."/>
            <person name="Voolstra C.R."/>
        </authorList>
    </citation>
    <scope>NUCLEOTIDE SEQUENCE [LARGE SCALE GENOMIC DNA]</scope>
    <source>
        <strain evidence="4 5">CCMP2467</strain>
    </source>
</reference>
<feature type="region of interest" description="Disordered" evidence="1">
    <location>
        <begin position="1"/>
        <end position="63"/>
    </location>
</feature>
<dbReference type="PROSITE" id="PS51450">
    <property type="entry name" value="LRR"/>
    <property type="match status" value="1"/>
</dbReference>
<dbReference type="EMBL" id="LSRX01000769">
    <property type="protein sequence ID" value="OLP89279.1"/>
    <property type="molecule type" value="Genomic_DNA"/>
</dbReference>
<dbReference type="PANTHER" id="PTHR43036">
    <property type="entry name" value="OSJNBB0011N17.9 PROTEIN"/>
    <property type="match status" value="1"/>
</dbReference>
<dbReference type="Pfam" id="PF08241">
    <property type="entry name" value="Methyltransf_11"/>
    <property type="match status" value="1"/>
</dbReference>
<dbReference type="Gene3D" id="3.40.50.150">
    <property type="entry name" value="Vaccinia Virus protein VP39"/>
    <property type="match status" value="1"/>
</dbReference>
<evidence type="ECO:0000259" key="3">
    <source>
        <dbReference type="Pfam" id="PF08241"/>
    </source>
</evidence>
<accession>A0A1Q9D265</accession>
<dbReference type="InterPro" id="IPR001466">
    <property type="entry name" value="Beta-lactam-related"/>
</dbReference>
<gene>
    <name evidence="4" type="primary">RANGAP1</name>
    <name evidence="4" type="ORF">AK812_SmicGene29283</name>
</gene>
<name>A0A1Q9D265_SYMMI</name>
<keyword evidence="5" id="KW-1185">Reference proteome</keyword>
<feature type="domain" description="Methyltransferase type 11" evidence="3">
    <location>
        <begin position="734"/>
        <end position="780"/>
    </location>
</feature>
<evidence type="ECO:0000313" key="5">
    <source>
        <dbReference type="Proteomes" id="UP000186817"/>
    </source>
</evidence>
<dbReference type="Pfam" id="PF00144">
    <property type="entry name" value="Beta-lactamase"/>
    <property type="match status" value="1"/>
</dbReference>
<evidence type="ECO:0000259" key="2">
    <source>
        <dbReference type="Pfam" id="PF00144"/>
    </source>
</evidence>
<dbReference type="Proteomes" id="UP000186817">
    <property type="component" value="Unassembled WGS sequence"/>
</dbReference>
<feature type="region of interest" description="Disordered" evidence="1">
    <location>
        <begin position="2266"/>
        <end position="2290"/>
    </location>
</feature>
<dbReference type="Gene3D" id="3.40.710.10">
    <property type="entry name" value="DD-peptidase/beta-lactamase superfamily"/>
    <property type="match status" value="1"/>
</dbReference>
<dbReference type="InterPro" id="IPR032675">
    <property type="entry name" value="LRR_dom_sf"/>
</dbReference>